<keyword evidence="1" id="KW-0723">Serine/threonine-protein kinase</keyword>
<evidence type="ECO:0000313" key="11">
    <source>
        <dbReference type="Proteomes" id="UP000626109"/>
    </source>
</evidence>
<feature type="non-terminal residue" evidence="10">
    <location>
        <position position="134"/>
    </location>
</feature>
<reference evidence="10" key="1">
    <citation type="submission" date="2021-02" db="EMBL/GenBank/DDBJ databases">
        <authorList>
            <person name="Dougan E. K."/>
            <person name="Rhodes N."/>
            <person name="Thang M."/>
            <person name="Chan C."/>
        </authorList>
    </citation>
    <scope>NUCLEOTIDE SEQUENCE</scope>
</reference>
<dbReference type="PROSITE" id="PS00107">
    <property type="entry name" value="PROTEIN_KINASE_ATP"/>
    <property type="match status" value="1"/>
</dbReference>
<dbReference type="AlphaFoldDB" id="A0A813I211"/>
<dbReference type="Proteomes" id="UP000626109">
    <property type="component" value="Unassembled WGS sequence"/>
</dbReference>
<accession>A0A813I211</accession>
<evidence type="ECO:0000313" key="10">
    <source>
        <dbReference type="EMBL" id="CAE8645703.1"/>
    </source>
</evidence>
<feature type="compositionally biased region" description="Polar residues" evidence="8">
    <location>
        <begin position="9"/>
        <end position="27"/>
    </location>
</feature>
<dbReference type="InterPro" id="IPR017441">
    <property type="entry name" value="Protein_kinase_ATP_BS"/>
</dbReference>
<evidence type="ECO:0000259" key="9">
    <source>
        <dbReference type="PROSITE" id="PS50011"/>
    </source>
</evidence>
<dbReference type="GO" id="GO:0005524">
    <property type="term" value="F:ATP binding"/>
    <property type="evidence" value="ECO:0007669"/>
    <property type="project" value="UniProtKB-UniRule"/>
</dbReference>
<dbReference type="PROSITE" id="PS50011">
    <property type="entry name" value="PROTEIN_KINASE_DOM"/>
    <property type="match status" value="1"/>
</dbReference>
<dbReference type="EMBL" id="CAJNNW010003737">
    <property type="protein sequence ID" value="CAE8645703.1"/>
    <property type="molecule type" value="Genomic_DNA"/>
</dbReference>
<dbReference type="SUPFAM" id="SSF56112">
    <property type="entry name" value="Protein kinase-like (PK-like)"/>
    <property type="match status" value="1"/>
</dbReference>
<dbReference type="Gene3D" id="3.30.200.20">
    <property type="entry name" value="Phosphorylase Kinase, domain 1"/>
    <property type="match status" value="1"/>
</dbReference>
<gene>
    <name evidence="10" type="ORF">PGLA2088_LOCUS4139</name>
</gene>
<evidence type="ECO:0000256" key="2">
    <source>
        <dbReference type="ARBA" id="ARBA00022679"/>
    </source>
</evidence>
<evidence type="ECO:0000256" key="3">
    <source>
        <dbReference type="ARBA" id="ARBA00022741"/>
    </source>
</evidence>
<evidence type="ECO:0000256" key="1">
    <source>
        <dbReference type="ARBA" id="ARBA00022527"/>
    </source>
</evidence>
<keyword evidence="3 6" id="KW-0547">Nucleotide-binding</keyword>
<dbReference type="Pfam" id="PF00069">
    <property type="entry name" value="Pkinase"/>
    <property type="match status" value="1"/>
</dbReference>
<organism evidence="10 11">
    <name type="scientific">Polarella glacialis</name>
    <name type="common">Dinoflagellate</name>
    <dbReference type="NCBI Taxonomy" id="89957"/>
    <lineage>
        <taxon>Eukaryota</taxon>
        <taxon>Sar</taxon>
        <taxon>Alveolata</taxon>
        <taxon>Dinophyceae</taxon>
        <taxon>Suessiales</taxon>
        <taxon>Suessiaceae</taxon>
        <taxon>Polarella</taxon>
    </lineage>
</organism>
<sequence>QDKQPHLQIEQQNQPSPSNETLQSRPQEQQKSDSSKPRPPPLKSMSLTKPPPELPPELAADFEGAPELLGEGAFAVVCRLHHRRTGEVVALKVVEKYPLHIRNMLPQLQREVRIQRNLHHRHILRLLSCMEDDA</sequence>
<evidence type="ECO:0000256" key="7">
    <source>
        <dbReference type="PROSITE-ProRule" id="PRU10141"/>
    </source>
</evidence>
<dbReference type="InterPro" id="IPR011009">
    <property type="entry name" value="Kinase-like_dom_sf"/>
</dbReference>
<keyword evidence="2" id="KW-0808">Transferase</keyword>
<dbReference type="PANTHER" id="PTHR24350">
    <property type="entry name" value="SERINE/THREONINE-PROTEIN KINASE IAL-RELATED"/>
    <property type="match status" value="1"/>
</dbReference>
<name>A0A813I211_POLGL</name>
<dbReference type="InterPro" id="IPR030616">
    <property type="entry name" value="Aur-like"/>
</dbReference>
<keyword evidence="5 6" id="KW-0067">ATP-binding</keyword>
<feature type="non-terminal residue" evidence="10">
    <location>
        <position position="1"/>
    </location>
</feature>
<evidence type="ECO:0000256" key="6">
    <source>
        <dbReference type="PIRSR" id="PIRSR630616-2"/>
    </source>
</evidence>
<comment type="caution">
    <text evidence="10">The sequence shown here is derived from an EMBL/GenBank/DDBJ whole genome shotgun (WGS) entry which is preliminary data.</text>
</comment>
<feature type="domain" description="Protein kinase" evidence="9">
    <location>
        <begin position="63"/>
        <end position="134"/>
    </location>
</feature>
<feature type="region of interest" description="Disordered" evidence="8">
    <location>
        <begin position="1"/>
        <end position="58"/>
    </location>
</feature>
<evidence type="ECO:0000256" key="8">
    <source>
        <dbReference type="SAM" id="MobiDB-lite"/>
    </source>
</evidence>
<feature type="binding site" evidence="6 7">
    <location>
        <position position="92"/>
    </location>
    <ligand>
        <name>ATP</name>
        <dbReference type="ChEBI" id="CHEBI:30616"/>
    </ligand>
</feature>
<protein>
    <recommendedName>
        <fullName evidence="9">Protein kinase domain-containing protein</fullName>
    </recommendedName>
</protein>
<dbReference type="FunFam" id="3.30.200.20:FF:000042">
    <property type="entry name" value="Aurora kinase A"/>
    <property type="match status" value="1"/>
</dbReference>
<evidence type="ECO:0000256" key="5">
    <source>
        <dbReference type="ARBA" id="ARBA00022840"/>
    </source>
</evidence>
<dbReference type="InterPro" id="IPR000719">
    <property type="entry name" value="Prot_kinase_dom"/>
</dbReference>
<keyword evidence="4" id="KW-0418">Kinase</keyword>
<dbReference type="GO" id="GO:0004674">
    <property type="term" value="F:protein serine/threonine kinase activity"/>
    <property type="evidence" value="ECO:0007669"/>
    <property type="project" value="UniProtKB-KW"/>
</dbReference>
<evidence type="ECO:0000256" key="4">
    <source>
        <dbReference type="ARBA" id="ARBA00022777"/>
    </source>
</evidence>
<proteinExistence type="predicted"/>